<name>A0A438DZ21_VITVI</name>
<keyword evidence="1 2" id="KW-0175">Coiled coil</keyword>
<dbReference type="EMBL" id="QGNW01001453">
    <property type="protein sequence ID" value="RVW40766.1"/>
    <property type="molecule type" value="Genomic_DNA"/>
</dbReference>
<evidence type="ECO:0000313" key="3">
    <source>
        <dbReference type="EMBL" id="RVW40766.1"/>
    </source>
</evidence>
<accession>A0A438DZ21</accession>
<gene>
    <name evidence="3" type="primary">SMC5_6</name>
    <name evidence="3" type="ORF">CK203_080693</name>
</gene>
<evidence type="ECO:0000313" key="4">
    <source>
        <dbReference type="Proteomes" id="UP000288805"/>
    </source>
</evidence>
<dbReference type="Proteomes" id="UP000288805">
    <property type="component" value="Unassembled WGS sequence"/>
</dbReference>
<reference evidence="3 4" key="1">
    <citation type="journal article" date="2018" name="PLoS Genet.">
        <title>Population sequencing reveals clonal diversity and ancestral inbreeding in the grapevine cultivar Chardonnay.</title>
        <authorList>
            <person name="Roach M.J."/>
            <person name="Johnson D.L."/>
            <person name="Bohlmann J."/>
            <person name="van Vuuren H.J."/>
            <person name="Jones S.J."/>
            <person name="Pretorius I.S."/>
            <person name="Schmidt S.A."/>
            <person name="Borneman A.R."/>
        </authorList>
    </citation>
    <scope>NUCLEOTIDE SEQUENCE [LARGE SCALE GENOMIC DNA]</scope>
    <source>
        <strain evidence="4">cv. Chardonnay</strain>
        <tissue evidence="3">Leaf</tissue>
    </source>
</reference>
<protein>
    <submittedName>
        <fullName evidence="3">Structural maintenance of chromosomes protein 5</fullName>
    </submittedName>
</protein>
<organism evidence="3 4">
    <name type="scientific">Vitis vinifera</name>
    <name type="common">Grape</name>
    <dbReference type="NCBI Taxonomy" id="29760"/>
    <lineage>
        <taxon>Eukaryota</taxon>
        <taxon>Viridiplantae</taxon>
        <taxon>Streptophyta</taxon>
        <taxon>Embryophyta</taxon>
        <taxon>Tracheophyta</taxon>
        <taxon>Spermatophyta</taxon>
        <taxon>Magnoliopsida</taxon>
        <taxon>eudicotyledons</taxon>
        <taxon>Gunneridae</taxon>
        <taxon>Pentapetalae</taxon>
        <taxon>rosids</taxon>
        <taxon>Vitales</taxon>
        <taxon>Vitaceae</taxon>
        <taxon>Viteae</taxon>
        <taxon>Vitis</taxon>
    </lineage>
</organism>
<dbReference type="PANTHER" id="PTHR45916">
    <property type="entry name" value="STRUCTURAL MAINTENANCE OF CHROMOSOMES PROTEIN 5"/>
    <property type="match status" value="1"/>
</dbReference>
<dbReference type="PANTHER" id="PTHR45916:SF1">
    <property type="entry name" value="STRUCTURAL MAINTENANCE OF CHROMOSOMES PROTEIN 5"/>
    <property type="match status" value="1"/>
</dbReference>
<comment type="caution">
    <text evidence="3">The sequence shown here is derived from an EMBL/GenBank/DDBJ whole genome shotgun (WGS) entry which is preliminary data.</text>
</comment>
<evidence type="ECO:0000256" key="2">
    <source>
        <dbReference type="SAM" id="Coils"/>
    </source>
</evidence>
<feature type="coiled-coil region" evidence="2">
    <location>
        <begin position="234"/>
        <end position="268"/>
    </location>
</feature>
<dbReference type="AlphaFoldDB" id="A0A438DZ21"/>
<sequence length="323" mass="36001">MSGMGFGHAIEGIKGVRAHSLSEGSGDGSLGLQRRVRVLMLERTRGSACCHEGDWRVSKAFPTKAKALIIDKALTAEASRGPSGLEDTVEGVGFQAPLFFGAVWKERNRIAFDNEELSIHRIDKGDPEWLLGRMEILQWSFLGSPRGMEVLGKMIIRCREFLTFSKTWKPPSSGDLDQVQEAYSLTKKMAASNWSFMWNFSPMAFVQECPATIEDLEAAIQDTISQANSILFLNHNILEEYEECQQKIEAISTKLEADEKELRMYLAEIDALKTFSRNFQEMAVAGEVSLDEHDIDFDQFGILIKSSSGNCSSEPLSVLGNML</sequence>
<proteinExistence type="predicted"/>
<evidence type="ECO:0000256" key="1">
    <source>
        <dbReference type="ARBA" id="ARBA00023054"/>
    </source>
</evidence>